<evidence type="ECO:0000256" key="3">
    <source>
        <dbReference type="ARBA" id="ARBA00022475"/>
    </source>
</evidence>
<gene>
    <name evidence="9 10" type="primary">mscL</name>
    <name evidence="10" type="ORF">HAD_05250</name>
</gene>
<keyword evidence="2 9" id="KW-0813">Transport</keyword>
<feature type="transmembrane region" description="Helical" evidence="9">
    <location>
        <begin position="82"/>
        <end position="100"/>
    </location>
</feature>
<dbReference type="NCBIfam" id="TIGR00220">
    <property type="entry name" value="mscL"/>
    <property type="match status" value="1"/>
</dbReference>
<proteinExistence type="inferred from homology"/>
<evidence type="ECO:0000313" key="10">
    <source>
        <dbReference type="EMBL" id="KCZ85061.1"/>
    </source>
</evidence>
<dbReference type="PANTHER" id="PTHR30266:SF2">
    <property type="entry name" value="LARGE-CONDUCTANCE MECHANOSENSITIVE CHANNEL"/>
    <property type="match status" value="1"/>
</dbReference>
<evidence type="ECO:0000256" key="9">
    <source>
        <dbReference type="HAMAP-Rule" id="MF_00115"/>
    </source>
</evidence>
<reference evidence="10 11" key="1">
    <citation type="journal article" date="2014" name="Antonie Van Leeuwenhoek">
        <title>Hyphomonas beringensis sp. nov. and Hyphomonas chukchiensis sp. nov., isolated from surface seawater of the Bering Sea and Chukchi Sea.</title>
        <authorList>
            <person name="Li C."/>
            <person name="Lai Q."/>
            <person name="Li G."/>
            <person name="Dong C."/>
            <person name="Wang J."/>
            <person name="Liao Y."/>
            <person name="Shao Z."/>
        </authorList>
    </citation>
    <scope>NUCLEOTIDE SEQUENCE [LARGE SCALE GENOMIC DNA]</scope>
    <source>
        <strain evidence="10 11">MHS-3</strain>
    </source>
</reference>
<keyword evidence="3 9" id="KW-1003">Cell membrane</keyword>
<dbReference type="Proteomes" id="UP000027446">
    <property type="component" value="Unassembled WGS sequence"/>
</dbReference>
<dbReference type="Gene3D" id="1.10.1200.120">
    <property type="entry name" value="Large-conductance mechanosensitive channel, MscL, domain 1"/>
    <property type="match status" value="1"/>
</dbReference>
<dbReference type="PRINTS" id="PR01264">
    <property type="entry name" value="MECHCHANNEL"/>
</dbReference>
<dbReference type="SUPFAM" id="SSF81330">
    <property type="entry name" value="Gated mechanosensitive channel"/>
    <property type="match status" value="1"/>
</dbReference>
<evidence type="ECO:0000256" key="1">
    <source>
        <dbReference type="ARBA" id="ARBA00004141"/>
    </source>
</evidence>
<dbReference type="GO" id="GO:0008381">
    <property type="term" value="F:mechanosensitive monoatomic ion channel activity"/>
    <property type="evidence" value="ECO:0007669"/>
    <property type="project" value="UniProtKB-UniRule"/>
</dbReference>
<evidence type="ECO:0000256" key="2">
    <source>
        <dbReference type="ARBA" id="ARBA00022448"/>
    </source>
</evidence>
<evidence type="ECO:0000256" key="7">
    <source>
        <dbReference type="ARBA" id="ARBA00023136"/>
    </source>
</evidence>
<dbReference type="HAMAP" id="MF_00115">
    <property type="entry name" value="MscL"/>
    <property type="match status" value="1"/>
</dbReference>
<dbReference type="InterPro" id="IPR001185">
    <property type="entry name" value="MS_channel"/>
</dbReference>
<keyword evidence="5 9" id="KW-1133">Transmembrane helix</keyword>
<protein>
    <recommendedName>
        <fullName evidence="9">Large-conductance mechanosensitive channel</fullName>
    </recommendedName>
</protein>
<keyword evidence="8 9" id="KW-0407">Ion channel</keyword>
<comment type="subcellular location">
    <subcellularLocation>
        <location evidence="9">Cell inner membrane</location>
        <topology evidence="9">Multi-pass membrane protein</topology>
    </subcellularLocation>
    <subcellularLocation>
        <location evidence="1">Membrane</location>
        <topology evidence="1">Multi-pass membrane protein</topology>
    </subcellularLocation>
</comment>
<dbReference type="STRING" id="1280949.HAD_05250"/>
<keyword evidence="4 9" id="KW-0812">Transmembrane</keyword>
<evidence type="ECO:0000256" key="6">
    <source>
        <dbReference type="ARBA" id="ARBA00023065"/>
    </source>
</evidence>
<comment type="caution">
    <text evidence="10">The sequence shown here is derived from an EMBL/GenBank/DDBJ whole genome shotgun (WGS) entry which is preliminary data.</text>
</comment>
<dbReference type="InterPro" id="IPR036019">
    <property type="entry name" value="MscL_channel"/>
</dbReference>
<comment type="subunit">
    <text evidence="9">Homopentamer.</text>
</comment>
<dbReference type="PATRIC" id="fig|1280949.3.peg.1072"/>
<keyword evidence="7 9" id="KW-0472">Membrane</keyword>
<dbReference type="InterPro" id="IPR037673">
    <property type="entry name" value="MSC/AndL"/>
</dbReference>
<comment type="function">
    <text evidence="9">Channel that opens in response to stretch forces in the membrane lipid bilayer. May participate in the regulation of osmotic pressure changes within the cell.</text>
</comment>
<keyword evidence="9" id="KW-0997">Cell inner membrane</keyword>
<comment type="similarity">
    <text evidence="9">Belongs to the MscL family.</text>
</comment>
<organism evidence="10 11">
    <name type="scientific">Hyphomonas adhaerens MHS-3</name>
    <dbReference type="NCBI Taxonomy" id="1280949"/>
    <lineage>
        <taxon>Bacteria</taxon>
        <taxon>Pseudomonadati</taxon>
        <taxon>Pseudomonadota</taxon>
        <taxon>Alphaproteobacteria</taxon>
        <taxon>Hyphomonadales</taxon>
        <taxon>Hyphomonadaceae</taxon>
        <taxon>Hyphomonas</taxon>
    </lineage>
</organism>
<evidence type="ECO:0000256" key="4">
    <source>
        <dbReference type="ARBA" id="ARBA00022692"/>
    </source>
</evidence>
<name>A0A069E909_9PROT</name>
<evidence type="ECO:0000313" key="11">
    <source>
        <dbReference type="Proteomes" id="UP000027446"/>
    </source>
</evidence>
<sequence>MFKEFKEFAMKGNLVDMAVAFVMGGAFATLVTAFIQGVFLPLLSPVMGGLDFGSWNYEMVPATLGADGEVLKEAVVVKIGDFISAIISFTIVAFVMFLLIKGMNKMKKKEEAAPPPAPPRQEVLLEEIRNLLAKQSS</sequence>
<evidence type="ECO:0000256" key="8">
    <source>
        <dbReference type="ARBA" id="ARBA00023303"/>
    </source>
</evidence>
<dbReference type="EMBL" id="ARYH01000001">
    <property type="protein sequence ID" value="KCZ85061.1"/>
    <property type="molecule type" value="Genomic_DNA"/>
</dbReference>
<dbReference type="eggNOG" id="COG1970">
    <property type="taxonomic scope" value="Bacteria"/>
</dbReference>
<keyword evidence="6 9" id="KW-0406">Ion transport</keyword>
<dbReference type="OrthoDB" id="9810350at2"/>
<keyword evidence="11" id="KW-1185">Reference proteome</keyword>
<dbReference type="PANTHER" id="PTHR30266">
    <property type="entry name" value="MECHANOSENSITIVE CHANNEL MSCL"/>
    <property type="match status" value="1"/>
</dbReference>
<dbReference type="Pfam" id="PF01741">
    <property type="entry name" value="MscL"/>
    <property type="match status" value="1"/>
</dbReference>
<evidence type="ECO:0000256" key="5">
    <source>
        <dbReference type="ARBA" id="ARBA00022989"/>
    </source>
</evidence>
<feature type="transmembrane region" description="Helical" evidence="9">
    <location>
        <begin position="21"/>
        <end position="43"/>
    </location>
</feature>
<dbReference type="RefSeq" id="WP_035569818.1">
    <property type="nucleotide sequence ID" value="NZ_ARYH01000001.1"/>
</dbReference>
<dbReference type="AlphaFoldDB" id="A0A069E909"/>
<accession>A0A069E909</accession>
<dbReference type="GO" id="GO:0005886">
    <property type="term" value="C:plasma membrane"/>
    <property type="evidence" value="ECO:0007669"/>
    <property type="project" value="UniProtKB-SubCell"/>
</dbReference>